<protein>
    <submittedName>
        <fullName evidence="2">Uncharacterized protein</fullName>
    </submittedName>
</protein>
<feature type="compositionally biased region" description="Polar residues" evidence="1">
    <location>
        <begin position="98"/>
        <end position="108"/>
    </location>
</feature>
<dbReference type="Proteomes" id="UP001295444">
    <property type="component" value="Chromosome 04"/>
</dbReference>
<evidence type="ECO:0000313" key="2">
    <source>
        <dbReference type="EMBL" id="CAH2282896.1"/>
    </source>
</evidence>
<organism evidence="2 3">
    <name type="scientific">Pelobates cultripes</name>
    <name type="common">Western spadefoot toad</name>
    <dbReference type="NCBI Taxonomy" id="61616"/>
    <lineage>
        <taxon>Eukaryota</taxon>
        <taxon>Metazoa</taxon>
        <taxon>Chordata</taxon>
        <taxon>Craniata</taxon>
        <taxon>Vertebrata</taxon>
        <taxon>Euteleostomi</taxon>
        <taxon>Amphibia</taxon>
        <taxon>Batrachia</taxon>
        <taxon>Anura</taxon>
        <taxon>Pelobatoidea</taxon>
        <taxon>Pelobatidae</taxon>
        <taxon>Pelobates</taxon>
    </lineage>
</organism>
<accession>A0AAD1RYN7</accession>
<name>A0AAD1RYN7_PELCU</name>
<feature type="compositionally biased region" description="Polar residues" evidence="1">
    <location>
        <begin position="145"/>
        <end position="155"/>
    </location>
</feature>
<feature type="region of interest" description="Disordered" evidence="1">
    <location>
        <begin position="131"/>
        <end position="155"/>
    </location>
</feature>
<feature type="compositionally biased region" description="Basic residues" evidence="1">
    <location>
        <begin position="58"/>
        <end position="67"/>
    </location>
</feature>
<keyword evidence="3" id="KW-1185">Reference proteome</keyword>
<sequence length="155" mass="16917">MAGNTGSPTTKAYLAASQAQLNLIFDRFWAKLAGRQLDTQKPDQPRPTKHAAPPGSQTKKRRPHKMKQSLIKLTPTAPRRPGTHSKSQVAVGSKDKFQTNGTLTSTAPQDGGSLCRDAMWHSAAAQPHTSIESISLHKAAERPMISSQTGHWMRE</sequence>
<reference evidence="2" key="1">
    <citation type="submission" date="2022-03" db="EMBL/GenBank/DDBJ databases">
        <authorList>
            <person name="Alioto T."/>
            <person name="Alioto T."/>
            <person name="Gomez Garrido J."/>
        </authorList>
    </citation>
    <scope>NUCLEOTIDE SEQUENCE</scope>
</reference>
<evidence type="ECO:0000256" key="1">
    <source>
        <dbReference type="SAM" id="MobiDB-lite"/>
    </source>
</evidence>
<dbReference type="AlphaFoldDB" id="A0AAD1RYN7"/>
<gene>
    <name evidence="2" type="ORF">PECUL_23A055482</name>
</gene>
<dbReference type="EMBL" id="OW240915">
    <property type="protein sequence ID" value="CAH2282896.1"/>
    <property type="molecule type" value="Genomic_DNA"/>
</dbReference>
<feature type="region of interest" description="Disordered" evidence="1">
    <location>
        <begin position="36"/>
        <end position="110"/>
    </location>
</feature>
<proteinExistence type="predicted"/>
<evidence type="ECO:0000313" key="3">
    <source>
        <dbReference type="Proteomes" id="UP001295444"/>
    </source>
</evidence>